<organism evidence="7 8">
    <name type="scientific">Flavimaricola marinus</name>
    <dbReference type="NCBI Taxonomy" id="1819565"/>
    <lineage>
        <taxon>Bacteria</taxon>
        <taxon>Pseudomonadati</taxon>
        <taxon>Pseudomonadota</taxon>
        <taxon>Alphaproteobacteria</taxon>
        <taxon>Rhodobacterales</taxon>
        <taxon>Paracoccaceae</taxon>
        <taxon>Flavimaricola</taxon>
    </lineage>
</organism>
<dbReference type="PIRSF" id="PIRSF035875">
    <property type="entry name" value="RNase_BN"/>
    <property type="match status" value="1"/>
</dbReference>
<feature type="transmembrane region" description="Helical" evidence="6">
    <location>
        <begin position="136"/>
        <end position="165"/>
    </location>
</feature>
<evidence type="ECO:0000256" key="2">
    <source>
        <dbReference type="ARBA" id="ARBA00022475"/>
    </source>
</evidence>
<protein>
    <submittedName>
        <fullName evidence="7">Uncharacterized protein</fullName>
    </submittedName>
</protein>
<keyword evidence="3 6" id="KW-0812">Transmembrane</keyword>
<evidence type="ECO:0000313" key="8">
    <source>
        <dbReference type="Proteomes" id="UP000201613"/>
    </source>
</evidence>
<keyword evidence="4 6" id="KW-1133">Transmembrane helix</keyword>
<dbReference type="Proteomes" id="UP000201613">
    <property type="component" value="Unassembled WGS sequence"/>
</dbReference>
<feature type="transmembrane region" description="Helical" evidence="6">
    <location>
        <begin position="177"/>
        <end position="195"/>
    </location>
</feature>
<reference evidence="7 8" key="1">
    <citation type="submission" date="2017-05" db="EMBL/GenBank/DDBJ databases">
        <authorList>
            <person name="Song R."/>
            <person name="Chenine A.L."/>
            <person name="Ruprecht R.M."/>
        </authorList>
    </citation>
    <scope>NUCLEOTIDE SEQUENCE [LARGE SCALE GENOMIC DNA]</scope>
    <source>
        <strain evidence="7 8">CECT 8899</strain>
    </source>
</reference>
<dbReference type="PANTHER" id="PTHR30213:SF0">
    <property type="entry name" value="UPF0761 MEMBRANE PROTEIN YIHY"/>
    <property type="match status" value="1"/>
</dbReference>
<feature type="transmembrane region" description="Helical" evidence="6">
    <location>
        <begin position="240"/>
        <end position="273"/>
    </location>
</feature>
<evidence type="ECO:0000313" key="7">
    <source>
        <dbReference type="EMBL" id="SMY09551.1"/>
    </source>
</evidence>
<name>A0A238LIS7_9RHOB</name>
<dbReference type="NCBIfam" id="TIGR00765">
    <property type="entry name" value="yihY_not_rbn"/>
    <property type="match status" value="1"/>
</dbReference>
<keyword evidence="8" id="KW-1185">Reference proteome</keyword>
<dbReference type="AlphaFoldDB" id="A0A238LIS7"/>
<evidence type="ECO:0000256" key="1">
    <source>
        <dbReference type="ARBA" id="ARBA00004651"/>
    </source>
</evidence>
<keyword evidence="5 6" id="KW-0472">Membrane</keyword>
<keyword evidence="2" id="KW-1003">Cell membrane</keyword>
<evidence type="ECO:0000256" key="3">
    <source>
        <dbReference type="ARBA" id="ARBA00022692"/>
    </source>
</evidence>
<evidence type="ECO:0000256" key="5">
    <source>
        <dbReference type="ARBA" id="ARBA00023136"/>
    </source>
</evidence>
<evidence type="ECO:0000256" key="6">
    <source>
        <dbReference type="SAM" id="Phobius"/>
    </source>
</evidence>
<evidence type="ECO:0000256" key="4">
    <source>
        <dbReference type="ARBA" id="ARBA00022989"/>
    </source>
</evidence>
<proteinExistence type="predicted"/>
<dbReference type="OrthoDB" id="9781030at2"/>
<comment type="subcellular location">
    <subcellularLocation>
        <location evidence="1">Cell membrane</location>
        <topology evidence="1">Multi-pass membrane protein</topology>
    </subcellularLocation>
</comment>
<dbReference type="Pfam" id="PF03631">
    <property type="entry name" value="Virul_fac_BrkB"/>
    <property type="match status" value="1"/>
</dbReference>
<accession>A0A238LIS7</accession>
<dbReference type="InterPro" id="IPR017039">
    <property type="entry name" value="Virul_fac_BrkB"/>
</dbReference>
<dbReference type="EMBL" id="FXZK01000010">
    <property type="protein sequence ID" value="SMY09551.1"/>
    <property type="molecule type" value="Genomic_DNA"/>
</dbReference>
<feature type="transmembrane region" description="Helical" evidence="6">
    <location>
        <begin position="207"/>
        <end position="228"/>
    </location>
</feature>
<sequence length="285" mass="30631">MNLDPRQYWRVLKAVFERAERAHLGLIAAGVAFFGMFAIFPAIAALIAVFGLVADPSIVEAQLSLMKEIIPEEPYKLFEGQISSLLQARSDALGWATALSTLVALWSARAGVAALMQGLNAISGGRNRRGLRHYAVALLLTACLVGIAVAALLVVVIAPIVLAFLPLSGAAGLLLQVVRWVVALFIVFAALGLLYRFGPNNRGNRMGWITPGAFLVVVLWIIASIGFSTYLTNFGSYNEVYGSIGAVIAMLMWLYISAYLVLMGAVLNVILLGQDWGEPARPKAE</sequence>
<gene>
    <name evidence="7" type="ORF">LOM8899_03718</name>
</gene>
<feature type="transmembrane region" description="Helical" evidence="6">
    <location>
        <begin position="21"/>
        <end position="54"/>
    </location>
</feature>
<dbReference type="RefSeq" id="WP_093993734.1">
    <property type="nucleotide sequence ID" value="NZ_FXZK01000010.1"/>
</dbReference>
<dbReference type="GO" id="GO:0005886">
    <property type="term" value="C:plasma membrane"/>
    <property type="evidence" value="ECO:0007669"/>
    <property type="project" value="UniProtKB-SubCell"/>
</dbReference>
<dbReference type="PANTHER" id="PTHR30213">
    <property type="entry name" value="INNER MEMBRANE PROTEIN YHJD"/>
    <property type="match status" value="1"/>
</dbReference>
<feature type="transmembrane region" description="Helical" evidence="6">
    <location>
        <begin position="92"/>
        <end position="115"/>
    </location>
</feature>